<keyword evidence="1" id="KW-0732">Signal</keyword>
<evidence type="ECO:0000313" key="2">
    <source>
        <dbReference type="EMBL" id="ORX67310.1"/>
    </source>
</evidence>
<sequence length="116" mass="12875">MRLSATLLLFPISTAALPLGVKGALQALVSPSLIKNTSPIFALEDYMSYATDAGLLDVKRMFDSGQLQKAFDRLRGHFSYMDRDPEMSESWEFSAALDIATRGLDRMAAMYAMELM</sequence>
<dbReference type="GeneID" id="63805051"/>
<evidence type="ECO:0000256" key="1">
    <source>
        <dbReference type="SAM" id="SignalP"/>
    </source>
</evidence>
<accession>A0A1Y1W1C3</accession>
<name>A0A1Y1W1C3_9FUNG</name>
<dbReference type="Proteomes" id="UP000193922">
    <property type="component" value="Unassembled WGS sequence"/>
</dbReference>
<protein>
    <submittedName>
        <fullName evidence="2">Uncharacterized protein</fullName>
    </submittedName>
</protein>
<evidence type="ECO:0000313" key="3">
    <source>
        <dbReference type="Proteomes" id="UP000193922"/>
    </source>
</evidence>
<feature type="signal peptide" evidence="1">
    <location>
        <begin position="1"/>
        <end position="16"/>
    </location>
</feature>
<dbReference type="AlphaFoldDB" id="A0A1Y1W1C3"/>
<proteinExistence type="predicted"/>
<feature type="chain" id="PRO_5013208806" evidence="1">
    <location>
        <begin position="17"/>
        <end position="116"/>
    </location>
</feature>
<dbReference type="EMBL" id="MCFD01000013">
    <property type="protein sequence ID" value="ORX67310.1"/>
    <property type="molecule type" value="Genomic_DNA"/>
</dbReference>
<organism evidence="2 3">
    <name type="scientific">Linderina pennispora</name>
    <dbReference type="NCBI Taxonomy" id="61395"/>
    <lineage>
        <taxon>Eukaryota</taxon>
        <taxon>Fungi</taxon>
        <taxon>Fungi incertae sedis</taxon>
        <taxon>Zoopagomycota</taxon>
        <taxon>Kickxellomycotina</taxon>
        <taxon>Kickxellomycetes</taxon>
        <taxon>Kickxellales</taxon>
        <taxon>Kickxellaceae</taxon>
        <taxon>Linderina</taxon>
    </lineage>
</organism>
<dbReference type="RefSeq" id="XP_040741232.1">
    <property type="nucleotide sequence ID" value="XM_040888403.1"/>
</dbReference>
<keyword evidence="3" id="KW-1185">Reference proteome</keyword>
<gene>
    <name evidence="2" type="ORF">DL89DRAFT_269729</name>
</gene>
<comment type="caution">
    <text evidence="2">The sequence shown here is derived from an EMBL/GenBank/DDBJ whole genome shotgun (WGS) entry which is preliminary data.</text>
</comment>
<reference evidence="2 3" key="1">
    <citation type="submission" date="2016-07" db="EMBL/GenBank/DDBJ databases">
        <title>Pervasive Adenine N6-methylation of Active Genes in Fungi.</title>
        <authorList>
            <consortium name="DOE Joint Genome Institute"/>
            <person name="Mondo S.J."/>
            <person name="Dannebaum R.O."/>
            <person name="Kuo R.C."/>
            <person name="Labutti K."/>
            <person name="Haridas S."/>
            <person name="Kuo A."/>
            <person name="Salamov A."/>
            <person name="Ahrendt S.R."/>
            <person name="Lipzen A."/>
            <person name="Sullivan W."/>
            <person name="Andreopoulos W.B."/>
            <person name="Clum A."/>
            <person name="Lindquist E."/>
            <person name="Daum C."/>
            <person name="Ramamoorthy G.K."/>
            <person name="Gryganskyi A."/>
            <person name="Culley D."/>
            <person name="Magnuson J.K."/>
            <person name="James T.Y."/>
            <person name="O'Malley M.A."/>
            <person name="Stajich J.E."/>
            <person name="Spatafora J.W."/>
            <person name="Visel A."/>
            <person name="Grigoriev I.V."/>
        </authorList>
    </citation>
    <scope>NUCLEOTIDE SEQUENCE [LARGE SCALE GENOMIC DNA]</scope>
    <source>
        <strain evidence="2 3">ATCC 12442</strain>
    </source>
</reference>